<dbReference type="Pfam" id="PF04260">
    <property type="entry name" value="DUF436"/>
    <property type="match status" value="1"/>
</dbReference>
<accession>A0ABW5RAN4</accession>
<dbReference type="Gene3D" id="3.40.50.10360">
    <property type="entry name" value="Hypothetical protein TT1679"/>
    <property type="match status" value="1"/>
</dbReference>
<dbReference type="InterPro" id="IPR028345">
    <property type="entry name" value="Antibiotic_NAT-like"/>
</dbReference>
<comment type="caution">
    <text evidence="2">The sequence shown here is derived from an EMBL/GenBank/DDBJ whole genome shotgun (WGS) entry which is preliminary data.</text>
</comment>
<dbReference type="PIRSF" id="PIRSF007510">
    <property type="entry name" value="UCP007510"/>
    <property type="match status" value="1"/>
</dbReference>
<dbReference type="SUPFAM" id="SSF110710">
    <property type="entry name" value="TTHA0583/YokD-like"/>
    <property type="match status" value="1"/>
</dbReference>
<sequence length="195" mass="20715">MNEQLEVTNQVRTILSELAQACGLTAGKLLVLGTSTSEVAGKHIGTGGAMEVAEAIYNGVRDVQEKLGFDLAVQCCEHLNRALVVDRKLLQVYRSMGEEVAAVPVPKAGGSMGAYYYGQLKAPCLVEHIQADAAMDIGNTLIGMHMKRVAVPFRPSIRQVGGAHVTAAFARPKLIGGARAVYAPLMNHQADPSCD</sequence>
<dbReference type="EMBL" id="JBHUMM010000023">
    <property type="protein sequence ID" value="MFD2672078.1"/>
    <property type="molecule type" value="Genomic_DNA"/>
</dbReference>
<dbReference type="HAMAP" id="MF_00800">
    <property type="entry name" value="UPF0340"/>
    <property type="match status" value="1"/>
</dbReference>
<evidence type="ECO:0000313" key="2">
    <source>
        <dbReference type="EMBL" id="MFD2672078.1"/>
    </source>
</evidence>
<dbReference type="Proteomes" id="UP001597497">
    <property type="component" value="Unassembled WGS sequence"/>
</dbReference>
<evidence type="ECO:0000256" key="1">
    <source>
        <dbReference type="HAMAP-Rule" id="MF_00800"/>
    </source>
</evidence>
<protein>
    <recommendedName>
        <fullName evidence="1">UPF0340 protein ACFSUC_10725</fullName>
    </recommendedName>
</protein>
<gene>
    <name evidence="2" type="ORF">ACFSUC_10725</name>
</gene>
<dbReference type="InterPro" id="IPR006340">
    <property type="entry name" value="DUF436"/>
</dbReference>
<name>A0ABW5RAN4_9BACL</name>
<comment type="similarity">
    <text evidence="1">Belongs to the UPF0340 family.</text>
</comment>
<organism evidence="2 3">
    <name type="scientific">Marinicrinis sediminis</name>
    <dbReference type="NCBI Taxonomy" id="1652465"/>
    <lineage>
        <taxon>Bacteria</taxon>
        <taxon>Bacillati</taxon>
        <taxon>Bacillota</taxon>
        <taxon>Bacilli</taxon>
        <taxon>Bacillales</taxon>
        <taxon>Paenibacillaceae</taxon>
    </lineage>
</organism>
<proteinExistence type="inferred from homology"/>
<dbReference type="NCBIfam" id="TIGR01440">
    <property type="entry name" value="TIGR01440 family protein"/>
    <property type="match status" value="1"/>
</dbReference>
<dbReference type="RefSeq" id="WP_379929578.1">
    <property type="nucleotide sequence ID" value="NZ_JBHUMM010000023.1"/>
</dbReference>
<evidence type="ECO:0000313" key="3">
    <source>
        <dbReference type="Proteomes" id="UP001597497"/>
    </source>
</evidence>
<keyword evidence="3" id="KW-1185">Reference proteome</keyword>
<reference evidence="3" key="1">
    <citation type="journal article" date="2019" name="Int. J. Syst. Evol. Microbiol.">
        <title>The Global Catalogue of Microorganisms (GCM) 10K type strain sequencing project: providing services to taxonomists for standard genome sequencing and annotation.</title>
        <authorList>
            <consortium name="The Broad Institute Genomics Platform"/>
            <consortium name="The Broad Institute Genome Sequencing Center for Infectious Disease"/>
            <person name="Wu L."/>
            <person name="Ma J."/>
        </authorList>
    </citation>
    <scope>NUCLEOTIDE SEQUENCE [LARGE SCALE GENOMIC DNA]</scope>
    <source>
        <strain evidence="3">KCTC 33676</strain>
    </source>
</reference>